<dbReference type="Pfam" id="PF00668">
    <property type="entry name" value="Condensation"/>
    <property type="match status" value="1"/>
</dbReference>
<dbReference type="Pfam" id="PF00501">
    <property type="entry name" value="AMP-binding"/>
    <property type="match status" value="1"/>
</dbReference>
<dbReference type="InterPro" id="IPR042099">
    <property type="entry name" value="ANL_N_sf"/>
</dbReference>
<reference evidence="3 4" key="1">
    <citation type="submission" date="2020-09" db="EMBL/GenBank/DDBJ databases">
        <title>Dyella sp. 7MK23 isolated from forest soil.</title>
        <authorList>
            <person name="Fu J."/>
        </authorList>
    </citation>
    <scope>NUCLEOTIDE SEQUENCE [LARGE SCALE GENOMIC DNA]</scope>
    <source>
        <strain evidence="3 4">7MK23</strain>
    </source>
</reference>
<keyword evidence="4" id="KW-1185">Reference proteome</keyword>
<feature type="non-terminal residue" evidence="3">
    <location>
        <position position="1"/>
    </location>
</feature>
<dbReference type="InterPro" id="IPR000873">
    <property type="entry name" value="AMP-dep_synth/lig_dom"/>
</dbReference>
<comment type="caution">
    <text evidence="3">The sequence shown here is derived from an EMBL/GenBank/DDBJ whole genome shotgun (WGS) entry which is preliminary data.</text>
</comment>
<accession>A0ABR9GG73</accession>
<name>A0ABR9GG73_9GAMM</name>
<dbReference type="RefSeq" id="WP_192557895.1">
    <property type="nucleotide sequence ID" value="NZ_JACZZA010000028.1"/>
</dbReference>
<dbReference type="EMBL" id="JACZZA010000028">
    <property type="protein sequence ID" value="MBE1163049.1"/>
    <property type="molecule type" value="Genomic_DNA"/>
</dbReference>
<feature type="non-terminal residue" evidence="3">
    <location>
        <position position="246"/>
    </location>
</feature>
<sequence length="246" mass="26716">ELIGFFVNTLVLRTDLSGTPDFSTVLERVRETALAAYAHQDVPFERLVEAINPVRSQAHQPLCQVVLVLQNNAEWTLALPGLAAENSVPDLGVAKFDLTFGLNELLRSGLPDGLVGEIEYASDLFDEASVQLLAERFVRVLEAVAADPARPVPQLDLLDTAERQHLLHHWNDTAQPLPDESVAALFAQQAARTPDAVALVFGEETLTYAQLDARADALADRLYTAGVGLEDGVAILMERSLDLVVA</sequence>
<dbReference type="SUPFAM" id="SSF52777">
    <property type="entry name" value="CoA-dependent acyltransferases"/>
    <property type="match status" value="1"/>
</dbReference>
<organism evidence="3 4">
    <name type="scientific">Dyella acidiphila</name>
    <dbReference type="NCBI Taxonomy" id="2775866"/>
    <lineage>
        <taxon>Bacteria</taxon>
        <taxon>Pseudomonadati</taxon>
        <taxon>Pseudomonadota</taxon>
        <taxon>Gammaproteobacteria</taxon>
        <taxon>Lysobacterales</taxon>
        <taxon>Rhodanobacteraceae</taxon>
        <taxon>Dyella</taxon>
    </lineage>
</organism>
<evidence type="ECO:0000313" key="4">
    <source>
        <dbReference type="Proteomes" id="UP000651010"/>
    </source>
</evidence>
<dbReference type="Gene3D" id="3.40.50.12780">
    <property type="entry name" value="N-terminal domain of ligase-like"/>
    <property type="match status" value="1"/>
</dbReference>
<protein>
    <submittedName>
        <fullName evidence="3">AMP-binding protein</fullName>
    </submittedName>
</protein>
<dbReference type="PANTHER" id="PTHR45527">
    <property type="entry name" value="NONRIBOSOMAL PEPTIDE SYNTHETASE"/>
    <property type="match status" value="1"/>
</dbReference>
<dbReference type="InterPro" id="IPR001242">
    <property type="entry name" value="Condensation_dom"/>
</dbReference>
<proteinExistence type="predicted"/>
<dbReference type="SUPFAM" id="SSF56801">
    <property type="entry name" value="Acetyl-CoA synthetase-like"/>
    <property type="match status" value="1"/>
</dbReference>
<dbReference type="PANTHER" id="PTHR45527:SF1">
    <property type="entry name" value="FATTY ACID SYNTHASE"/>
    <property type="match status" value="1"/>
</dbReference>
<dbReference type="Proteomes" id="UP000651010">
    <property type="component" value="Unassembled WGS sequence"/>
</dbReference>
<feature type="domain" description="AMP-dependent synthetase/ligase" evidence="1">
    <location>
        <begin position="186"/>
        <end position="246"/>
    </location>
</feature>
<feature type="domain" description="Condensation" evidence="2">
    <location>
        <begin position="2"/>
        <end position="167"/>
    </location>
</feature>
<gene>
    <name evidence="3" type="ORF">IGX34_21935</name>
</gene>
<evidence type="ECO:0000313" key="3">
    <source>
        <dbReference type="EMBL" id="MBE1163049.1"/>
    </source>
</evidence>
<dbReference type="Gene3D" id="3.30.559.30">
    <property type="entry name" value="Nonribosomal peptide synthetase, condensation domain"/>
    <property type="match status" value="1"/>
</dbReference>
<evidence type="ECO:0000259" key="2">
    <source>
        <dbReference type="Pfam" id="PF00668"/>
    </source>
</evidence>
<evidence type="ECO:0000259" key="1">
    <source>
        <dbReference type="Pfam" id="PF00501"/>
    </source>
</evidence>